<accession>A0A0K0GNI2</accession>
<evidence type="ECO:0000313" key="1">
    <source>
        <dbReference type="EMBL" id="ACD60323.1"/>
    </source>
</evidence>
<name>A0A0K0GNI2_XANOP</name>
<protein>
    <submittedName>
        <fullName evidence="1">Putative VGR-related protein</fullName>
    </submittedName>
</protein>
<organism evidence="1 2">
    <name type="scientific">Xanthomonas oryzae pv. oryzae (strain PXO99A)</name>
    <dbReference type="NCBI Taxonomy" id="360094"/>
    <lineage>
        <taxon>Bacteria</taxon>
        <taxon>Pseudomonadati</taxon>
        <taxon>Pseudomonadota</taxon>
        <taxon>Gammaproteobacteria</taxon>
        <taxon>Lysobacterales</taxon>
        <taxon>Lysobacteraceae</taxon>
        <taxon>Xanthomonas</taxon>
    </lineage>
</organism>
<dbReference type="Gene3D" id="2.30.110.50">
    <property type="match status" value="1"/>
</dbReference>
<dbReference type="EMBL" id="CP000967">
    <property type="protein sequence ID" value="ACD60323.1"/>
    <property type="molecule type" value="Genomic_DNA"/>
</dbReference>
<dbReference type="HOGENOM" id="CLU_2775003_0_0_6"/>
<reference evidence="1 2" key="1">
    <citation type="journal article" date="2008" name="BMC Genomics">
        <title>Genome sequence and rapid evolution of the rice pathogen Xanthomonas oryzae pv. oryzae PXO99A.</title>
        <authorList>
            <person name="Salzberg S.L."/>
            <person name="Sommer D.D."/>
            <person name="Schatz M.C."/>
            <person name="Phillippy A.M."/>
            <person name="Rabinowicz P.D."/>
            <person name="Tsuge S."/>
            <person name="Furutani A."/>
            <person name="Ochiai H."/>
            <person name="Delcher A.L."/>
            <person name="Kelley D."/>
            <person name="Madupu R."/>
            <person name="Puiu D."/>
            <person name="Radune D."/>
            <person name="Shumway M."/>
            <person name="Trapnell C."/>
            <person name="Aparna G."/>
            <person name="Jha G."/>
            <person name="Pandey A."/>
            <person name="Patil P.B."/>
            <person name="Ishihara H."/>
            <person name="Meyer D.F."/>
            <person name="Szurek B."/>
            <person name="Verdier V."/>
            <person name="Koebnik R."/>
            <person name="Dow J.M."/>
            <person name="Ryan R.P."/>
            <person name="Hirata H."/>
            <person name="Tsuyumu S."/>
            <person name="Won Lee S."/>
            <person name="Seo Y.S."/>
            <person name="Sriariyanum M."/>
            <person name="Ronald P.C."/>
            <person name="Sonti R.V."/>
            <person name="Van Sluys M.A."/>
            <person name="Leach J.E."/>
            <person name="White F.F."/>
            <person name="Bogdanove A.J."/>
        </authorList>
    </citation>
    <scope>NUCLEOTIDE SEQUENCE [LARGE SCALE GENOMIC DNA]</scope>
    <source>
        <strain evidence="1 2">PXO99A</strain>
    </source>
</reference>
<evidence type="ECO:0000313" key="2">
    <source>
        <dbReference type="Proteomes" id="UP000001740"/>
    </source>
</evidence>
<dbReference type="eggNOG" id="COG3501">
    <property type="taxonomic scope" value="Bacteria"/>
</dbReference>
<proteinExistence type="predicted"/>
<dbReference type="KEGG" id="xop:PXO_02053"/>
<gene>
    <name evidence="1" type="ordered locus">PXO_02053</name>
</gene>
<dbReference type="AlphaFoldDB" id="A0A0K0GNI2"/>
<sequence>MDPVATVLSALSAAPHQQERLLRLHTPLGPDVLVAETLDGRESVDGGGFRFDVGALSANAGLPLDDLLG</sequence>
<dbReference type="Proteomes" id="UP000001740">
    <property type="component" value="Chromosome"/>
</dbReference>